<dbReference type="InterPro" id="IPR036102">
    <property type="entry name" value="OsmC/Ohrsf"/>
</dbReference>
<organism evidence="1 2">
    <name type="scientific">Melghirimyces profundicolus</name>
    <dbReference type="NCBI Taxonomy" id="1242148"/>
    <lineage>
        <taxon>Bacteria</taxon>
        <taxon>Bacillati</taxon>
        <taxon>Bacillota</taxon>
        <taxon>Bacilli</taxon>
        <taxon>Bacillales</taxon>
        <taxon>Thermoactinomycetaceae</taxon>
        <taxon>Melghirimyces</taxon>
    </lineage>
</organism>
<reference evidence="1 2" key="1">
    <citation type="submission" date="2018-04" db="EMBL/GenBank/DDBJ databases">
        <title>Genomic Encyclopedia of Archaeal and Bacterial Type Strains, Phase II (KMG-II): from individual species to whole genera.</title>
        <authorList>
            <person name="Goeker M."/>
        </authorList>
    </citation>
    <scope>NUCLEOTIDE SEQUENCE [LARGE SCALE GENOMIC DNA]</scope>
    <source>
        <strain evidence="1 2">DSM 45787</strain>
    </source>
</reference>
<comment type="caution">
    <text evidence="1">The sequence shown here is derived from an EMBL/GenBank/DDBJ whole genome shotgun (WGS) entry which is preliminary data.</text>
</comment>
<protein>
    <submittedName>
        <fullName evidence="1">OsmC-like protein</fullName>
    </submittedName>
</protein>
<name>A0A2T6C9J4_9BACL</name>
<dbReference type="Pfam" id="PF02566">
    <property type="entry name" value="OsmC"/>
    <property type="match status" value="1"/>
</dbReference>
<sequence>MTAEFKGTIEAPDKVLKITRIDCHYHLTIPKGKREAAERALNTFERNCPVAQTLKGCVEFHHEWTIQEQES</sequence>
<gene>
    <name evidence="1" type="ORF">C8P63_101211</name>
</gene>
<dbReference type="SUPFAM" id="SSF82784">
    <property type="entry name" value="OsmC-like"/>
    <property type="match status" value="1"/>
</dbReference>
<dbReference type="InterPro" id="IPR003718">
    <property type="entry name" value="OsmC/Ohr_fam"/>
</dbReference>
<proteinExistence type="predicted"/>
<evidence type="ECO:0000313" key="1">
    <source>
        <dbReference type="EMBL" id="PTX64989.1"/>
    </source>
</evidence>
<dbReference type="Proteomes" id="UP000244240">
    <property type="component" value="Unassembled WGS sequence"/>
</dbReference>
<dbReference type="AlphaFoldDB" id="A0A2T6C9J4"/>
<dbReference type="Gene3D" id="3.30.300.20">
    <property type="match status" value="1"/>
</dbReference>
<keyword evidence="2" id="KW-1185">Reference proteome</keyword>
<dbReference type="EMBL" id="QBKR01000001">
    <property type="protein sequence ID" value="PTX64989.1"/>
    <property type="molecule type" value="Genomic_DNA"/>
</dbReference>
<accession>A0A2T6C9J4</accession>
<evidence type="ECO:0000313" key="2">
    <source>
        <dbReference type="Proteomes" id="UP000244240"/>
    </source>
</evidence>
<dbReference type="InterPro" id="IPR015946">
    <property type="entry name" value="KH_dom-like_a/b"/>
</dbReference>